<gene>
    <name evidence="7" type="ORF">C8J55DRAFT_489326</name>
</gene>
<dbReference type="Proteomes" id="UP001150238">
    <property type="component" value="Unassembled WGS sequence"/>
</dbReference>
<dbReference type="InterPro" id="IPR042081">
    <property type="entry name" value="RNA_2'-PTrans_C"/>
</dbReference>
<dbReference type="GO" id="GO:0000215">
    <property type="term" value="F:tRNA 2'-phosphotransferase activity"/>
    <property type="evidence" value="ECO:0007669"/>
    <property type="project" value="UniProtKB-EC"/>
</dbReference>
<comment type="function">
    <text evidence="1">Catalyzes the last step of tRNA splicing, the transfer of the splice junction 2'-phosphate from ligated tRNA to NAD to produce ADP-ribose 1''-2'' cyclic phosphate.</text>
</comment>
<reference evidence="7" key="1">
    <citation type="submission" date="2022-08" db="EMBL/GenBank/DDBJ databases">
        <authorList>
            <consortium name="DOE Joint Genome Institute"/>
            <person name="Min B."/>
            <person name="Riley R."/>
            <person name="Sierra-Patev S."/>
            <person name="Naranjo-Ortiz M."/>
            <person name="Looney B."/>
            <person name="Konkel Z."/>
            <person name="Slot J.C."/>
            <person name="Sakamoto Y."/>
            <person name="Steenwyk J.L."/>
            <person name="Rokas A."/>
            <person name="Carro J."/>
            <person name="Camarero S."/>
            <person name="Ferreira P."/>
            <person name="Molpeceres G."/>
            <person name="Ruiz-Duenas F.J."/>
            <person name="Serrano A."/>
            <person name="Henrissat B."/>
            <person name="Drula E."/>
            <person name="Hughes K.W."/>
            <person name="Mata J.L."/>
            <person name="Ishikawa N.K."/>
            <person name="Vargas-Isla R."/>
            <person name="Ushijima S."/>
            <person name="Smith C.A."/>
            <person name="Ahrendt S."/>
            <person name="Andreopoulos W."/>
            <person name="He G."/>
            <person name="Labutti K."/>
            <person name="Lipzen A."/>
            <person name="Ng V."/>
            <person name="Sandor L."/>
            <person name="Barry K."/>
            <person name="Martinez A.T."/>
            <person name="Xiao Y."/>
            <person name="Gibbons J.G."/>
            <person name="Terashima K."/>
            <person name="Hibbett D.S."/>
            <person name="Grigoriev I.V."/>
        </authorList>
    </citation>
    <scope>NUCLEOTIDE SEQUENCE</scope>
    <source>
        <strain evidence="7">Sp2 HRB7682 ss15</strain>
    </source>
</reference>
<organism evidence="7 8">
    <name type="scientific">Lentinula lateritia</name>
    <dbReference type="NCBI Taxonomy" id="40482"/>
    <lineage>
        <taxon>Eukaryota</taxon>
        <taxon>Fungi</taxon>
        <taxon>Dikarya</taxon>
        <taxon>Basidiomycota</taxon>
        <taxon>Agaricomycotina</taxon>
        <taxon>Agaricomycetes</taxon>
        <taxon>Agaricomycetidae</taxon>
        <taxon>Agaricales</taxon>
        <taxon>Marasmiineae</taxon>
        <taxon>Omphalotaceae</taxon>
        <taxon>Lentinula</taxon>
    </lineage>
</organism>
<dbReference type="EC" id="2.7.1.160" evidence="3"/>
<protein>
    <recommendedName>
        <fullName evidence="3">2'-phosphotransferase</fullName>
        <ecNumber evidence="3">2.7.1.160</ecNumber>
    </recommendedName>
</protein>
<evidence type="ECO:0000256" key="2">
    <source>
        <dbReference type="ARBA" id="ARBA00009836"/>
    </source>
</evidence>
<dbReference type="InterPro" id="IPR002745">
    <property type="entry name" value="Ptrans_KptA/Tpt1"/>
</dbReference>
<evidence type="ECO:0000313" key="7">
    <source>
        <dbReference type="EMBL" id="KAJ4479679.1"/>
    </source>
</evidence>
<evidence type="ECO:0000256" key="4">
    <source>
        <dbReference type="ARBA" id="ARBA00022679"/>
    </source>
</evidence>
<evidence type="ECO:0000256" key="6">
    <source>
        <dbReference type="ARBA" id="ARBA00047949"/>
    </source>
</evidence>
<reference evidence="7" key="2">
    <citation type="journal article" date="2023" name="Proc. Natl. Acad. Sci. U.S.A.">
        <title>A global phylogenomic analysis of the shiitake genus Lentinula.</title>
        <authorList>
            <person name="Sierra-Patev S."/>
            <person name="Min B."/>
            <person name="Naranjo-Ortiz M."/>
            <person name="Looney B."/>
            <person name="Konkel Z."/>
            <person name="Slot J.C."/>
            <person name="Sakamoto Y."/>
            <person name="Steenwyk J.L."/>
            <person name="Rokas A."/>
            <person name="Carro J."/>
            <person name="Camarero S."/>
            <person name="Ferreira P."/>
            <person name="Molpeceres G."/>
            <person name="Ruiz-Duenas F.J."/>
            <person name="Serrano A."/>
            <person name="Henrissat B."/>
            <person name="Drula E."/>
            <person name="Hughes K.W."/>
            <person name="Mata J.L."/>
            <person name="Ishikawa N.K."/>
            <person name="Vargas-Isla R."/>
            <person name="Ushijima S."/>
            <person name="Smith C.A."/>
            <person name="Donoghue J."/>
            <person name="Ahrendt S."/>
            <person name="Andreopoulos W."/>
            <person name="He G."/>
            <person name="LaButti K."/>
            <person name="Lipzen A."/>
            <person name="Ng V."/>
            <person name="Riley R."/>
            <person name="Sandor L."/>
            <person name="Barry K."/>
            <person name="Martinez A.T."/>
            <person name="Xiao Y."/>
            <person name="Gibbons J.G."/>
            <person name="Terashima K."/>
            <person name="Grigoriev I.V."/>
            <person name="Hibbett D."/>
        </authorList>
    </citation>
    <scope>NUCLEOTIDE SEQUENCE</scope>
    <source>
        <strain evidence="7">Sp2 HRB7682 ss15</strain>
    </source>
</reference>
<accession>A0A9W9DPP7</accession>
<dbReference type="EMBL" id="JANVFS010000016">
    <property type="protein sequence ID" value="KAJ4479679.1"/>
    <property type="molecule type" value="Genomic_DNA"/>
</dbReference>
<keyword evidence="4" id="KW-0808">Transferase</keyword>
<dbReference type="Pfam" id="PF01885">
    <property type="entry name" value="PTS_2-RNA"/>
    <property type="match status" value="1"/>
</dbReference>
<comment type="catalytic activity">
    <reaction evidence="6">
        <text>2'-phospho-[ligated tRNA] + NAD(+) = mature tRNA + ADP-alpha-D-ribose 1'',2''-cyclic phosphate + nicotinamide</text>
        <dbReference type="Rhea" id="RHEA:23324"/>
        <dbReference type="Rhea" id="RHEA-COMP:11106"/>
        <dbReference type="Rhea" id="RHEA-COMP:11107"/>
        <dbReference type="ChEBI" id="CHEBI:17154"/>
        <dbReference type="ChEBI" id="CHEBI:57540"/>
        <dbReference type="ChEBI" id="CHEBI:76596"/>
        <dbReference type="ChEBI" id="CHEBI:82883"/>
        <dbReference type="ChEBI" id="CHEBI:85027"/>
        <dbReference type="EC" id="2.7.1.160"/>
    </reaction>
</comment>
<dbReference type="AlphaFoldDB" id="A0A9W9DPP7"/>
<sequence length="298" mass="34641">MLSNVSAVNEEFLKKVSLGYLRKDVSAKMGASVTVAFSWSLHALRQLIEWQLQRYSTSPLISKSERLGHKRFKNWFEIINVKTAKVGPRLAWLLRHGARYHNLYVRPDGYALVDEVLRISPFRMLNLPDLKEIARIDPLKRLQVKELRPHQWWIRATAKHSLRFVNPAWKEIRNAREVEGFIYYTDGNEWQKIRLEGIRTRLDESLIHLSQTVPEYFGYSQSEPSAVIVIHIDVKKALDYGLTFFAKHDKTITTEGDSDGCISPRFFRKVECLQWSKTMIMTNGTGSELTETYSRPIS</sequence>
<dbReference type="SUPFAM" id="SSF56399">
    <property type="entry name" value="ADP-ribosylation"/>
    <property type="match status" value="1"/>
</dbReference>
<keyword evidence="5" id="KW-0520">NAD</keyword>
<evidence type="ECO:0000256" key="5">
    <source>
        <dbReference type="ARBA" id="ARBA00023027"/>
    </source>
</evidence>
<proteinExistence type="inferred from homology"/>
<evidence type="ECO:0000256" key="1">
    <source>
        <dbReference type="ARBA" id="ARBA00003343"/>
    </source>
</evidence>
<comment type="similarity">
    <text evidence="2">Belongs to the KptA/TPT1 family.</text>
</comment>
<comment type="caution">
    <text evidence="7">The sequence shown here is derived from an EMBL/GenBank/DDBJ whole genome shotgun (WGS) entry which is preliminary data.</text>
</comment>
<dbReference type="InterPro" id="IPR042080">
    <property type="entry name" value="RNA_2'-PTrans_N"/>
</dbReference>
<dbReference type="PANTHER" id="PTHR12684:SF2">
    <property type="entry name" value="TRNA 2'-PHOSPHOTRANSFERASE 1"/>
    <property type="match status" value="1"/>
</dbReference>
<name>A0A9W9DPP7_9AGAR</name>
<dbReference type="Gene3D" id="3.20.170.30">
    <property type="match status" value="1"/>
</dbReference>
<dbReference type="Gene3D" id="1.10.10.970">
    <property type="entry name" value="RNA 2'-phosphotransferase, Tpt1/KptA family, N-terminal domain"/>
    <property type="match status" value="1"/>
</dbReference>
<evidence type="ECO:0000313" key="8">
    <source>
        <dbReference type="Proteomes" id="UP001150238"/>
    </source>
</evidence>
<dbReference type="PANTHER" id="PTHR12684">
    <property type="entry name" value="PUTATIVE PHOSPHOTRANSFERASE"/>
    <property type="match status" value="1"/>
</dbReference>
<dbReference type="GO" id="GO:0006388">
    <property type="term" value="P:tRNA splicing, via endonucleolytic cleavage and ligation"/>
    <property type="evidence" value="ECO:0007669"/>
    <property type="project" value="TreeGrafter"/>
</dbReference>
<evidence type="ECO:0000256" key="3">
    <source>
        <dbReference type="ARBA" id="ARBA00012007"/>
    </source>
</evidence>